<dbReference type="CDD" id="cd07026">
    <property type="entry name" value="Ribosomal_L20"/>
    <property type="match status" value="1"/>
</dbReference>
<gene>
    <name evidence="8" type="primary">rplT</name>
    <name evidence="10" type="ORF">A2311_05715</name>
</gene>
<dbReference type="InterPro" id="IPR005813">
    <property type="entry name" value="Ribosomal_bL20"/>
</dbReference>
<accession>A0A1F4TU50</accession>
<dbReference type="GO" id="GO:1990904">
    <property type="term" value="C:ribonucleoprotein complex"/>
    <property type="evidence" value="ECO:0007669"/>
    <property type="project" value="UniProtKB-KW"/>
</dbReference>
<evidence type="ECO:0000256" key="8">
    <source>
        <dbReference type="HAMAP-Rule" id="MF_00382"/>
    </source>
</evidence>
<dbReference type="AlphaFoldDB" id="A0A1F4TU50"/>
<dbReference type="PRINTS" id="PR00062">
    <property type="entry name" value="RIBOSOMALL20"/>
</dbReference>
<dbReference type="NCBIfam" id="TIGR01032">
    <property type="entry name" value="rplT_bact"/>
    <property type="match status" value="1"/>
</dbReference>
<evidence type="ECO:0000256" key="7">
    <source>
        <dbReference type="ARBA" id="ARBA00035172"/>
    </source>
</evidence>
<dbReference type="HAMAP" id="MF_00382">
    <property type="entry name" value="Ribosomal_bL20"/>
    <property type="match status" value="1"/>
</dbReference>
<keyword evidence="2 8" id="KW-0699">rRNA-binding</keyword>
<dbReference type="GO" id="GO:0005840">
    <property type="term" value="C:ribosome"/>
    <property type="evidence" value="ECO:0007669"/>
    <property type="project" value="UniProtKB-KW"/>
</dbReference>
<evidence type="ECO:0000313" key="10">
    <source>
        <dbReference type="EMBL" id="OGC36218.1"/>
    </source>
</evidence>
<dbReference type="Gene3D" id="6.10.160.10">
    <property type="match status" value="1"/>
</dbReference>
<dbReference type="Gene3D" id="1.10.1900.20">
    <property type="entry name" value="Ribosomal protein L20"/>
    <property type="match status" value="1"/>
</dbReference>
<reference evidence="10 11" key="1">
    <citation type="journal article" date="2016" name="Nat. Commun.">
        <title>Thousands of microbial genomes shed light on interconnected biogeochemical processes in an aquifer system.</title>
        <authorList>
            <person name="Anantharaman K."/>
            <person name="Brown C.T."/>
            <person name="Hug L.A."/>
            <person name="Sharon I."/>
            <person name="Castelle C.J."/>
            <person name="Probst A.J."/>
            <person name="Thomas B.C."/>
            <person name="Singh A."/>
            <person name="Wilkins M.J."/>
            <person name="Karaoz U."/>
            <person name="Brodie E.L."/>
            <person name="Williams K.H."/>
            <person name="Hubbard S.S."/>
            <person name="Banfield J.F."/>
        </authorList>
    </citation>
    <scope>NUCLEOTIDE SEQUENCE [LARGE SCALE GENOMIC DNA]</scope>
</reference>
<evidence type="ECO:0000256" key="6">
    <source>
        <dbReference type="ARBA" id="ARBA00024775"/>
    </source>
</evidence>
<evidence type="ECO:0000256" key="3">
    <source>
        <dbReference type="ARBA" id="ARBA00022884"/>
    </source>
</evidence>
<evidence type="ECO:0000256" key="9">
    <source>
        <dbReference type="RuleBase" id="RU000560"/>
    </source>
</evidence>
<evidence type="ECO:0000256" key="2">
    <source>
        <dbReference type="ARBA" id="ARBA00022730"/>
    </source>
</evidence>
<comment type="caution">
    <text evidence="10">The sequence shown here is derived from an EMBL/GenBank/DDBJ whole genome shotgun (WGS) entry which is preliminary data.</text>
</comment>
<dbReference type="Pfam" id="PF00453">
    <property type="entry name" value="Ribosomal_L20"/>
    <property type="match status" value="1"/>
</dbReference>
<dbReference type="PROSITE" id="PS00937">
    <property type="entry name" value="RIBOSOMAL_L20"/>
    <property type="match status" value="1"/>
</dbReference>
<dbReference type="SUPFAM" id="SSF74731">
    <property type="entry name" value="Ribosomal protein L20"/>
    <property type="match status" value="1"/>
</dbReference>
<dbReference type="GO" id="GO:0000027">
    <property type="term" value="P:ribosomal large subunit assembly"/>
    <property type="evidence" value="ECO:0007669"/>
    <property type="project" value="UniProtKB-UniRule"/>
</dbReference>
<comment type="function">
    <text evidence="6 8 9">Binds directly to 23S ribosomal RNA and is necessary for the in vitro assembly process of the 50S ribosomal subunit. It is not involved in the protein synthesizing functions of that subunit.</text>
</comment>
<dbReference type="GO" id="GO:0019843">
    <property type="term" value="F:rRNA binding"/>
    <property type="evidence" value="ECO:0007669"/>
    <property type="project" value="UniProtKB-UniRule"/>
</dbReference>
<evidence type="ECO:0000256" key="1">
    <source>
        <dbReference type="ARBA" id="ARBA00007698"/>
    </source>
</evidence>
<evidence type="ECO:0000313" key="11">
    <source>
        <dbReference type="Proteomes" id="UP000178951"/>
    </source>
</evidence>
<sequence length="114" mass="13165">MVRVKRGFVARRRRAKVRAKAKGFRITLRTQFRRAKEAVMKAMTHATRHRKNKKREMRALWIIRINAAVKAAGLSYSKFINGLKKANIKLDRKILADLAVHDQAAFAKIIEAIK</sequence>
<organism evidence="10 11">
    <name type="scientific">candidate division WOR-1 bacterium RIFOXYB2_FULL_48_7</name>
    <dbReference type="NCBI Taxonomy" id="1802583"/>
    <lineage>
        <taxon>Bacteria</taxon>
        <taxon>Bacillati</taxon>
        <taxon>Saganbacteria</taxon>
    </lineage>
</organism>
<name>A0A1F4TU50_UNCSA</name>
<evidence type="ECO:0000256" key="4">
    <source>
        <dbReference type="ARBA" id="ARBA00022980"/>
    </source>
</evidence>
<dbReference type="InterPro" id="IPR049946">
    <property type="entry name" value="RIBOSOMAL_L20_CS"/>
</dbReference>
<dbReference type="PANTHER" id="PTHR10986">
    <property type="entry name" value="39S RIBOSOMAL PROTEIN L20"/>
    <property type="match status" value="1"/>
</dbReference>
<keyword evidence="5 8" id="KW-0687">Ribonucleoprotein</keyword>
<comment type="similarity">
    <text evidence="1 8 9">Belongs to the bacterial ribosomal protein bL20 family.</text>
</comment>
<dbReference type="FunFam" id="1.10.1900.20:FF:000001">
    <property type="entry name" value="50S ribosomal protein L20"/>
    <property type="match status" value="1"/>
</dbReference>
<dbReference type="GO" id="GO:0006412">
    <property type="term" value="P:translation"/>
    <property type="evidence" value="ECO:0007669"/>
    <property type="project" value="InterPro"/>
</dbReference>
<dbReference type="Proteomes" id="UP000178951">
    <property type="component" value="Unassembled WGS sequence"/>
</dbReference>
<protein>
    <recommendedName>
        <fullName evidence="7 8">Large ribosomal subunit protein bL20</fullName>
    </recommendedName>
</protein>
<dbReference type="GO" id="GO:0003735">
    <property type="term" value="F:structural constituent of ribosome"/>
    <property type="evidence" value="ECO:0007669"/>
    <property type="project" value="InterPro"/>
</dbReference>
<keyword evidence="3 8" id="KW-0694">RNA-binding</keyword>
<dbReference type="EMBL" id="MEUF01000018">
    <property type="protein sequence ID" value="OGC36218.1"/>
    <property type="molecule type" value="Genomic_DNA"/>
</dbReference>
<dbReference type="STRING" id="1802583.A2311_05715"/>
<keyword evidence="4 8" id="KW-0689">Ribosomal protein</keyword>
<proteinExistence type="inferred from homology"/>
<evidence type="ECO:0000256" key="5">
    <source>
        <dbReference type="ARBA" id="ARBA00023274"/>
    </source>
</evidence>
<dbReference type="InterPro" id="IPR035566">
    <property type="entry name" value="Ribosomal_protein_bL20_C"/>
</dbReference>